<evidence type="ECO:0000256" key="9">
    <source>
        <dbReference type="ARBA" id="ARBA00023102"/>
    </source>
</evidence>
<dbReference type="SUPFAM" id="SSF101386">
    <property type="entry name" value="all-alpha NTP pyrophosphatases"/>
    <property type="match status" value="1"/>
</dbReference>
<evidence type="ECO:0000313" key="12">
    <source>
        <dbReference type="Proteomes" id="UP000593890"/>
    </source>
</evidence>
<proteinExistence type="inferred from homology"/>
<dbReference type="PANTHER" id="PTHR42945">
    <property type="entry name" value="HISTIDINE BIOSYNTHESIS BIFUNCTIONAL PROTEIN"/>
    <property type="match status" value="1"/>
</dbReference>
<gene>
    <name evidence="10 11" type="primary">hisE</name>
    <name evidence="11" type="ORF">C12CBH8_06950</name>
</gene>
<dbReference type="KEGG" id="sman:C12CBH8_06950"/>
<evidence type="ECO:0000256" key="2">
    <source>
        <dbReference type="ARBA" id="ARBA00004496"/>
    </source>
</evidence>
<keyword evidence="9 10" id="KW-0368">Histidine biosynthesis</keyword>
<dbReference type="GO" id="GO:0005737">
    <property type="term" value="C:cytoplasm"/>
    <property type="evidence" value="ECO:0007669"/>
    <property type="project" value="UniProtKB-SubCell"/>
</dbReference>
<evidence type="ECO:0000256" key="3">
    <source>
        <dbReference type="ARBA" id="ARBA00005204"/>
    </source>
</evidence>
<dbReference type="EC" id="3.6.1.31" evidence="10"/>
<evidence type="ECO:0000256" key="6">
    <source>
        <dbReference type="ARBA" id="ARBA00022741"/>
    </source>
</evidence>
<reference evidence="12" key="1">
    <citation type="submission" date="2020-07" db="EMBL/GenBank/DDBJ databases">
        <title>Complete genome sequencing of Clostridia bacterium strain 12CBH8.</title>
        <authorList>
            <person name="Sakamoto M."/>
            <person name="Murakami T."/>
            <person name="Mori H."/>
        </authorList>
    </citation>
    <scope>NUCLEOTIDE SEQUENCE [LARGE SCALE GENOMIC DNA]</scope>
    <source>
        <strain evidence="12">12CBH8</strain>
    </source>
</reference>
<evidence type="ECO:0000256" key="1">
    <source>
        <dbReference type="ARBA" id="ARBA00001460"/>
    </source>
</evidence>
<evidence type="ECO:0000256" key="7">
    <source>
        <dbReference type="ARBA" id="ARBA00022801"/>
    </source>
</evidence>
<dbReference type="EMBL" id="AP023321">
    <property type="protein sequence ID" value="BCI60056.1"/>
    <property type="molecule type" value="Genomic_DNA"/>
</dbReference>
<comment type="subcellular location">
    <subcellularLocation>
        <location evidence="2 10">Cytoplasm</location>
    </subcellularLocation>
</comment>
<evidence type="ECO:0000256" key="8">
    <source>
        <dbReference type="ARBA" id="ARBA00022840"/>
    </source>
</evidence>
<keyword evidence="6 10" id="KW-0547">Nucleotide-binding</keyword>
<protein>
    <recommendedName>
        <fullName evidence="10">Phosphoribosyl-ATP pyrophosphatase</fullName>
        <shortName evidence="10">PRA-PH</shortName>
        <ecNumber evidence="10">3.6.1.31</ecNumber>
    </recommendedName>
</protein>
<keyword evidence="12" id="KW-1185">Reference proteome</keyword>
<evidence type="ECO:0000313" key="11">
    <source>
        <dbReference type="EMBL" id="BCI60056.1"/>
    </source>
</evidence>
<evidence type="ECO:0000256" key="4">
    <source>
        <dbReference type="ARBA" id="ARBA00022490"/>
    </source>
</evidence>
<dbReference type="GO" id="GO:0004636">
    <property type="term" value="F:phosphoribosyl-ATP diphosphatase activity"/>
    <property type="evidence" value="ECO:0007669"/>
    <property type="project" value="UniProtKB-UniRule"/>
</dbReference>
<evidence type="ECO:0000256" key="5">
    <source>
        <dbReference type="ARBA" id="ARBA00022605"/>
    </source>
</evidence>
<dbReference type="PANTHER" id="PTHR42945:SF9">
    <property type="entry name" value="HISTIDINE BIOSYNTHESIS BIFUNCTIONAL PROTEIN HISIE"/>
    <property type="match status" value="1"/>
</dbReference>
<accession>A0A7I8D023</accession>
<dbReference type="InterPro" id="IPR008179">
    <property type="entry name" value="HisE"/>
</dbReference>
<dbReference type="NCBIfam" id="TIGR03188">
    <property type="entry name" value="histidine_hisI"/>
    <property type="match status" value="1"/>
</dbReference>
<dbReference type="Proteomes" id="UP000593890">
    <property type="component" value="Chromosome"/>
</dbReference>
<organism evidence="11 12">
    <name type="scientific">Solibaculum mannosilyticum</name>
    <dbReference type="NCBI Taxonomy" id="2780922"/>
    <lineage>
        <taxon>Bacteria</taxon>
        <taxon>Bacillati</taxon>
        <taxon>Bacillota</taxon>
        <taxon>Clostridia</taxon>
        <taxon>Eubacteriales</taxon>
        <taxon>Oscillospiraceae</taxon>
        <taxon>Solibaculum</taxon>
    </lineage>
</organism>
<dbReference type="AlphaFoldDB" id="A0A7I8D023"/>
<dbReference type="GO" id="GO:0000105">
    <property type="term" value="P:L-histidine biosynthetic process"/>
    <property type="evidence" value="ECO:0007669"/>
    <property type="project" value="UniProtKB-UniRule"/>
</dbReference>
<comment type="similarity">
    <text evidence="10">Belongs to the PRA-PH family.</text>
</comment>
<keyword evidence="4 10" id="KW-0963">Cytoplasm</keyword>
<dbReference type="GO" id="GO:0005524">
    <property type="term" value="F:ATP binding"/>
    <property type="evidence" value="ECO:0007669"/>
    <property type="project" value="UniProtKB-KW"/>
</dbReference>
<sequence length="108" mass="12285">MQDVIKALYQVVLERKAQPQEGSYTCYLFEQGVDKILKKVGEESSEVIIAAKNGENHDTANEICDLLYHLLVLMAEQGISVEEVNAILEQRRQKIGNLKQFHQTDHNS</sequence>
<dbReference type="InterPro" id="IPR021130">
    <property type="entry name" value="PRib-ATP_PPHydrolase-like"/>
</dbReference>
<keyword evidence="8 10" id="KW-0067">ATP-binding</keyword>
<dbReference type="UniPathway" id="UPA00031">
    <property type="reaction ID" value="UER00007"/>
</dbReference>
<name>A0A7I8D023_9FIRM</name>
<dbReference type="RefSeq" id="WP_215533560.1">
    <property type="nucleotide sequence ID" value="NZ_AP023321.1"/>
</dbReference>
<dbReference type="HAMAP" id="MF_01020">
    <property type="entry name" value="HisE"/>
    <property type="match status" value="1"/>
</dbReference>
<dbReference type="CDD" id="cd11534">
    <property type="entry name" value="NTP-PPase_HisIE_like"/>
    <property type="match status" value="1"/>
</dbReference>
<keyword evidence="5 10" id="KW-0028">Amino-acid biosynthesis</keyword>
<comment type="catalytic activity">
    <reaction evidence="1 10">
        <text>1-(5-phospho-beta-D-ribosyl)-ATP + H2O = 1-(5-phospho-beta-D-ribosyl)-5'-AMP + diphosphate + H(+)</text>
        <dbReference type="Rhea" id="RHEA:22828"/>
        <dbReference type="ChEBI" id="CHEBI:15377"/>
        <dbReference type="ChEBI" id="CHEBI:15378"/>
        <dbReference type="ChEBI" id="CHEBI:33019"/>
        <dbReference type="ChEBI" id="CHEBI:59457"/>
        <dbReference type="ChEBI" id="CHEBI:73183"/>
        <dbReference type="EC" id="3.6.1.31"/>
    </reaction>
</comment>
<dbReference type="Pfam" id="PF01503">
    <property type="entry name" value="PRA-PH"/>
    <property type="match status" value="1"/>
</dbReference>
<keyword evidence="7 10" id="KW-0378">Hydrolase</keyword>
<dbReference type="Gene3D" id="1.10.287.1080">
    <property type="entry name" value="MazG-like"/>
    <property type="match status" value="1"/>
</dbReference>
<comment type="pathway">
    <text evidence="3 10">Amino-acid biosynthesis; L-histidine biosynthesis; L-histidine from 5-phospho-alpha-D-ribose 1-diphosphate: step 2/9.</text>
</comment>
<evidence type="ECO:0000256" key="10">
    <source>
        <dbReference type="HAMAP-Rule" id="MF_01020"/>
    </source>
</evidence>